<dbReference type="Proteomes" id="UP001207468">
    <property type="component" value="Unassembled WGS sequence"/>
</dbReference>
<name>A0ACC0UKI6_9AGAM</name>
<sequence>MFLSLLFVLAFTLFSRAAPFDHDNGGILYRFSPTSTNETEGLLSWAELREWDLWQMNHSHIDVYFPRRAIAEAELGLLPFPLPASTSHRIMIDREGMETGTSTSCERSHNRHDDDPAKRKHATLPIAAAAGTRTSWDVRSLSNATFHERYHTLDEIESFARDLAAAYPRQLSIVPLGHSGEGREMFALEIVADAADAPAGGGAPSSTSSDGLDHENERSHDPNLQVVLGGKRKDRTSPPVTRCGFLVTGAQHAREWVASASALYVAHALLADRSEAYSLARLLERHSFYIVPVPNPDGYVYTWERDRFWYKNRLQLGPDARCVGVDMNRNWGYKWKRAPRPEDPCSYWYPGTRPFQAPEVNNMDNYFSRLPRLKGFLDLRSYGQMLSTPFSYSCKRSPKDAEDQLEAISGAAHAIKKSHGTLFTTGALCSTLYRASGNIVDWLYKKMGVKYSFAAHLRDTGTYGYALPEQWIRPVGEETAKMIEYIANFIADKECR</sequence>
<organism evidence="1 2">
    <name type="scientific">Russula earlei</name>
    <dbReference type="NCBI Taxonomy" id="71964"/>
    <lineage>
        <taxon>Eukaryota</taxon>
        <taxon>Fungi</taxon>
        <taxon>Dikarya</taxon>
        <taxon>Basidiomycota</taxon>
        <taxon>Agaricomycotina</taxon>
        <taxon>Agaricomycetes</taxon>
        <taxon>Russulales</taxon>
        <taxon>Russulaceae</taxon>
        <taxon>Russula</taxon>
    </lineage>
</organism>
<evidence type="ECO:0000313" key="2">
    <source>
        <dbReference type="Proteomes" id="UP001207468"/>
    </source>
</evidence>
<keyword evidence="2" id="KW-1185">Reference proteome</keyword>
<reference evidence="1" key="1">
    <citation type="submission" date="2021-03" db="EMBL/GenBank/DDBJ databases">
        <title>Evolutionary priming and transition to the ectomycorrhizal habit in an iconic lineage of mushroom-forming fungi: is preadaptation a requirement?</title>
        <authorList>
            <consortium name="DOE Joint Genome Institute"/>
            <person name="Looney B.P."/>
            <person name="Miyauchi S."/>
            <person name="Morin E."/>
            <person name="Drula E."/>
            <person name="Courty P.E."/>
            <person name="Chicoki N."/>
            <person name="Fauchery L."/>
            <person name="Kohler A."/>
            <person name="Kuo A."/>
            <person name="LaButti K."/>
            <person name="Pangilinan J."/>
            <person name="Lipzen A."/>
            <person name="Riley R."/>
            <person name="Andreopoulos W."/>
            <person name="He G."/>
            <person name="Johnson J."/>
            <person name="Barry K.W."/>
            <person name="Grigoriev I.V."/>
            <person name="Nagy L."/>
            <person name="Hibbett D."/>
            <person name="Henrissat B."/>
            <person name="Matheny P.B."/>
            <person name="Labbe J."/>
            <person name="Martin A.F."/>
        </authorList>
    </citation>
    <scope>NUCLEOTIDE SEQUENCE</scope>
    <source>
        <strain evidence="1">BPL698</strain>
    </source>
</reference>
<protein>
    <submittedName>
        <fullName evidence="1">Peptidase M14</fullName>
    </submittedName>
</protein>
<gene>
    <name evidence="1" type="ORF">F5148DRAFT_1166809</name>
</gene>
<proteinExistence type="predicted"/>
<evidence type="ECO:0000313" key="1">
    <source>
        <dbReference type="EMBL" id="KAI9512002.1"/>
    </source>
</evidence>
<accession>A0ACC0UKI6</accession>
<dbReference type="EMBL" id="JAGFNK010000014">
    <property type="protein sequence ID" value="KAI9512002.1"/>
    <property type="molecule type" value="Genomic_DNA"/>
</dbReference>
<comment type="caution">
    <text evidence="1">The sequence shown here is derived from an EMBL/GenBank/DDBJ whole genome shotgun (WGS) entry which is preliminary data.</text>
</comment>